<gene>
    <name evidence="2" type="ORF">BDK92_5898</name>
</gene>
<dbReference type="RefSeq" id="WP_121159599.1">
    <property type="nucleotide sequence ID" value="NZ_RBKT01000001.1"/>
</dbReference>
<dbReference type="InterPro" id="IPR021527">
    <property type="entry name" value="DUF2795"/>
</dbReference>
<organism evidence="2 3">
    <name type="scientific">Micromonospora pisi</name>
    <dbReference type="NCBI Taxonomy" id="589240"/>
    <lineage>
        <taxon>Bacteria</taxon>
        <taxon>Bacillati</taxon>
        <taxon>Actinomycetota</taxon>
        <taxon>Actinomycetes</taxon>
        <taxon>Micromonosporales</taxon>
        <taxon>Micromonosporaceae</taxon>
        <taxon>Micromonospora</taxon>
    </lineage>
</organism>
<sequence length="136" mass="14923">MDRGNSKHGPRLDDEMSREVASTVNNAAGSRAEEWREPEPAGEDQPASTRAPSADTRSGAPQGMTSVEVEERSRLGRFISLSALPGDRATLLRSAEENEAPDEVLAQLNRLPPDTEFRTVSEVWAVLGHANETQRW</sequence>
<comment type="caution">
    <text evidence="2">The sequence shown here is derived from an EMBL/GenBank/DDBJ whole genome shotgun (WGS) entry which is preliminary data.</text>
</comment>
<keyword evidence="3" id="KW-1185">Reference proteome</keyword>
<dbReference type="Proteomes" id="UP000277671">
    <property type="component" value="Unassembled WGS sequence"/>
</dbReference>
<accession>A0A495JR84</accession>
<evidence type="ECO:0000313" key="2">
    <source>
        <dbReference type="EMBL" id="RKR91500.1"/>
    </source>
</evidence>
<evidence type="ECO:0000256" key="1">
    <source>
        <dbReference type="SAM" id="MobiDB-lite"/>
    </source>
</evidence>
<dbReference type="Pfam" id="PF11387">
    <property type="entry name" value="DUF2795"/>
    <property type="match status" value="1"/>
</dbReference>
<evidence type="ECO:0000313" key="3">
    <source>
        <dbReference type="Proteomes" id="UP000277671"/>
    </source>
</evidence>
<dbReference type="OrthoDB" id="5519961at2"/>
<dbReference type="AlphaFoldDB" id="A0A495JR84"/>
<feature type="compositionally biased region" description="Basic and acidic residues" evidence="1">
    <location>
        <begin position="1"/>
        <end position="18"/>
    </location>
</feature>
<name>A0A495JR84_9ACTN</name>
<reference evidence="2 3" key="1">
    <citation type="submission" date="2018-10" db="EMBL/GenBank/DDBJ databases">
        <title>Sequencing the genomes of 1000 actinobacteria strains.</title>
        <authorList>
            <person name="Klenk H.-P."/>
        </authorList>
    </citation>
    <scope>NUCLEOTIDE SEQUENCE [LARGE SCALE GENOMIC DNA]</scope>
    <source>
        <strain evidence="2 3">DSM 45175</strain>
    </source>
</reference>
<feature type="region of interest" description="Disordered" evidence="1">
    <location>
        <begin position="1"/>
        <end position="71"/>
    </location>
</feature>
<protein>
    <submittedName>
        <fullName evidence="2">Uncharacterized protein DUF2795</fullName>
    </submittedName>
</protein>
<proteinExistence type="predicted"/>
<dbReference type="EMBL" id="RBKT01000001">
    <property type="protein sequence ID" value="RKR91500.1"/>
    <property type="molecule type" value="Genomic_DNA"/>
</dbReference>